<evidence type="ECO:0000313" key="2">
    <source>
        <dbReference type="Proteomes" id="UP000790377"/>
    </source>
</evidence>
<keyword evidence="1" id="KW-0489">Methyltransferase</keyword>
<evidence type="ECO:0000313" key="1">
    <source>
        <dbReference type="EMBL" id="KAH7910206.1"/>
    </source>
</evidence>
<organism evidence="1 2">
    <name type="scientific">Hygrophoropsis aurantiaca</name>
    <dbReference type="NCBI Taxonomy" id="72124"/>
    <lineage>
        <taxon>Eukaryota</taxon>
        <taxon>Fungi</taxon>
        <taxon>Dikarya</taxon>
        <taxon>Basidiomycota</taxon>
        <taxon>Agaricomycotina</taxon>
        <taxon>Agaricomycetes</taxon>
        <taxon>Agaricomycetidae</taxon>
        <taxon>Boletales</taxon>
        <taxon>Coniophorineae</taxon>
        <taxon>Hygrophoropsidaceae</taxon>
        <taxon>Hygrophoropsis</taxon>
    </lineage>
</organism>
<comment type="caution">
    <text evidence="1">The sequence shown here is derived from an EMBL/GenBank/DDBJ whole genome shotgun (WGS) entry which is preliminary data.</text>
</comment>
<reference evidence="1" key="1">
    <citation type="journal article" date="2021" name="New Phytol.">
        <title>Evolutionary innovations through gain and loss of genes in the ectomycorrhizal Boletales.</title>
        <authorList>
            <person name="Wu G."/>
            <person name="Miyauchi S."/>
            <person name="Morin E."/>
            <person name="Kuo A."/>
            <person name="Drula E."/>
            <person name="Varga T."/>
            <person name="Kohler A."/>
            <person name="Feng B."/>
            <person name="Cao Y."/>
            <person name="Lipzen A."/>
            <person name="Daum C."/>
            <person name="Hundley H."/>
            <person name="Pangilinan J."/>
            <person name="Johnson J."/>
            <person name="Barry K."/>
            <person name="LaButti K."/>
            <person name="Ng V."/>
            <person name="Ahrendt S."/>
            <person name="Min B."/>
            <person name="Choi I.G."/>
            <person name="Park H."/>
            <person name="Plett J.M."/>
            <person name="Magnuson J."/>
            <person name="Spatafora J.W."/>
            <person name="Nagy L.G."/>
            <person name="Henrissat B."/>
            <person name="Grigoriev I.V."/>
            <person name="Yang Z.L."/>
            <person name="Xu J."/>
            <person name="Martin F.M."/>
        </authorList>
    </citation>
    <scope>NUCLEOTIDE SEQUENCE</scope>
    <source>
        <strain evidence="1">ATCC 28755</strain>
    </source>
</reference>
<accession>A0ACB8A9R2</accession>
<proteinExistence type="predicted"/>
<gene>
    <name evidence="1" type="ORF">BJ138DRAFT_1153465</name>
</gene>
<protein>
    <submittedName>
        <fullName evidence="1">S-adenosyl-L-methionine-dependent methyltransferase</fullName>
    </submittedName>
</protein>
<name>A0ACB8A9R2_9AGAM</name>
<dbReference type="Proteomes" id="UP000790377">
    <property type="component" value="Unassembled WGS sequence"/>
</dbReference>
<keyword evidence="2" id="KW-1185">Reference proteome</keyword>
<keyword evidence="1" id="KW-0808">Transferase</keyword>
<sequence length="241" mass="27106">MKRRVPRELSQHSIYLPAMNPKETVRQGYDGLSFLYRKDDAQPMQYQEWIARLLKVLPPPPLAAKILDIGCGCGVPISRDLVQKGHGVTGVDISKVQIERAKNLVPKGWFFQADIASDEQLADAIPSSDYFDAIVALYVLFHVPLNEQEMLMKRMASWMKEGGHCIMTVGIQPWTGEERGWLGSGEDTNMWWSQSGVEQYRKWATEAGFEIVEDEHAIDLVGGSDGHQFLMLRKRGSGATV</sequence>
<dbReference type="EMBL" id="MU267723">
    <property type="protein sequence ID" value="KAH7910206.1"/>
    <property type="molecule type" value="Genomic_DNA"/>
</dbReference>